<dbReference type="Pfam" id="PF12511">
    <property type="entry name" value="DUF3716"/>
    <property type="match status" value="1"/>
</dbReference>
<comment type="caution">
    <text evidence="2">The sequence shown here is derived from an EMBL/GenBank/DDBJ whole genome shotgun (WGS) entry which is preliminary data.</text>
</comment>
<feature type="compositionally biased region" description="Pro residues" evidence="1">
    <location>
        <begin position="168"/>
        <end position="189"/>
    </location>
</feature>
<evidence type="ECO:0000256" key="1">
    <source>
        <dbReference type="SAM" id="MobiDB-lite"/>
    </source>
</evidence>
<proteinExistence type="predicted"/>
<protein>
    <submittedName>
        <fullName evidence="2">Uncharacterized protein</fullName>
    </submittedName>
</protein>
<accession>A0A9W9FUW8</accession>
<evidence type="ECO:0000313" key="2">
    <source>
        <dbReference type="EMBL" id="KAJ5106900.1"/>
    </source>
</evidence>
<sequence>MYCRDTNQDIQEPSQAQGNDHHPKNGPPDPIAGDDVEHEPAYWGKFAERNPFRTSKSRSELMAAVLLNPVIREPVLKWNRSKIYTGDDFLRFITQRASNYEAFQIQARCRRLDGDDACSHCRDEYGVFASCIKFEGPNGERYCGNCRVGNREKRCDLWLPSVSTIAPSPAPAPGPTPTPAATPDPALPLAPPTSLDFHQTIIDCLLASLTREVNAIGQHLEILRDMNTTELGNLTSFDNTLDEILRRRDLIESMLDYNLSLEIDLKALQDICLPKTADNQDIPPDITYESMNALEPNLGNGQSIPGAFGGSMMWP</sequence>
<feature type="compositionally biased region" description="Polar residues" evidence="1">
    <location>
        <begin position="8"/>
        <end position="18"/>
    </location>
</feature>
<dbReference type="OrthoDB" id="4369520at2759"/>
<keyword evidence="3" id="KW-1185">Reference proteome</keyword>
<name>A0A9W9FUW8_9EURO</name>
<feature type="region of interest" description="Disordered" evidence="1">
    <location>
        <begin position="1"/>
        <end position="37"/>
    </location>
</feature>
<gene>
    <name evidence="2" type="ORF">N7456_003575</name>
</gene>
<dbReference type="EMBL" id="JAPQKH010000003">
    <property type="protein sequence ID" value="KAJ5106900.1"/>
    <property type="molecule type" value="Genomic_DNA"/>
</dbReference>
<organism evidence="2 3">
    <name type="scientific">Penicillium angulare</name>
    <dbReference type="NCBI Taxonomy" id="116970"/>
    <lineage>
        <taxon>Eukaryota</taxon>
        <taxon>Fungi</taxon>
        <taxon>Dikarya</taxon>
        <taxon>Ascomycota</taxon>
        <taxon>Pezizomycotina</taxon>
        <taxon>Eurotiomycetes</taxon>
        <taxon>Eurotiomycetidae</taxon>
        <taxon>Eurotiales</taxon>
        <taxon>Aspergillaceae</taxon>
        <taxon>Penicillium</taxon>
    </lineage>
</organism>
<dbReference type="InterPro" id="IPR022190">
    <property type="entry name" value="DUF3716"/>
</dbReference>
<dbReference type="Proteomes" id="UP001149165">
    <property type="component" value="Unassembled WGS sequence"/>
</dbReference>
<reference evidence="2" key="2">
    <citation type="journal article" date="2023" name="IMA Fungus">
        <title>Comparative genomic study of the Penicillium genus elucidates a diverse pangenome and 15 lateral gene transfer events.</title>
        <authorList>
            <person name="Petersen C."/>
            <person name="Sorensen T."/>
            <person name="Nielsen M.R."/>
            <person name="Sondergaard T.E."/>
            <person name="Sorensen J.L."/>
            <person name="Fitzpatrick D.A."/>
            <person name="Frisvad J.C."/>
            <person name="Nielsen K.L."/>
        </authorList>
    </citation>
    <scope>NUCLEOTIDE SEQUENCE</scope>
    <source>
        <strain evidence="2">IBT 30069</strain>
    </source>
</reference>
<dbReference type="AlphaFoldDB" id="A0A9W9FUW8"/>
<reference evidence="2" key="1">
    <citation type="submission" date="2022-11" db="EMBL/GenBank/DDBJ databases">
        <authorList>
            <person name="Petersen C."/>
        </authorList>
    </citation>
    <scope>NUCLEOTIDE SEQUENCE</scope>
    <source>
        <strain evidence="2">IBT 30069</strain>
    </source>
</reference>
<evidence type="ECO:0000313" key="3">
    <source>
        <dbReference type="Proteomes" id="UP001149165"/>
    </source>
</evidence>
<feature type="region of interest" description="Disordered" evidence="1">
    <location>
        <begin position="166"/>
        <end position="189"/>
    </location>
</feature>